<name>A0A1H3U2Z7_9MICO</name>
<feature type="signal peptide" evidence="6">
    <location>
        <begin position="1"/>
        <end position="23"/>
    </location>
</feature>
<dbReference type="AlphaFoldDB" id="A0A1H3U2Z7"/>
<evidence type="ECO:0000256" key="3">
    <source>
        <dbReference type="ARBA" id="ARBA00023136"/>
    </source>
</evidence>
<dbReference type="PANTHER" id="PTHR43649:SF33">
    <property type="entry name" value="POLYGALACTURONAN_RHAMNOGALACTURONAN-BINDING PROTEIN YTCQ"/>
    <property type="match status" value="1"/>
</dbReference>
<evidence type="ECO:0000256" key="4">
    <source>
        <dbReference type="ARBA" id="ARBA00023139"/>
    </source>
</evidence>
<dbReference type="PROSITE" id="PS51257">
    <property type="entry name" value="PROKAR_LIPOPROTEIN"/>
    <property type="match status" value="1"/>
</dbReference>
<keyword evidence="8" id="KW-1185">Reference proteome</keyword>
<keyword evidence="2 6" id="KW-0732">Signal</keyword>
<proteinExistence type="predicted"/>
<evidence type="ECO:0000313" key="7">
    <source>
        <dbReference type="EMBL" id="SDZ56205.1"/>
    </source>
</evidence>
<evidence type="ECO:0000256" key="2">
    <source>
        <dbReference type="ARBA" id="ARBA00022729"/>
    </source>
</evidence>
<evidence type="ECO:0000256" key="5">
    <source>
        <dbReference type="ARBA" id="ARBA00023288"/>
    </source>
</evidence>
<dbReference type="RefSeq" id="WP_175494550.1">
    <property type="nucleotide sequence ID" value="NZ_FNPZ01000010.1"/>
</dbReference>
<protein>
    <submittedName>
        <fullName evidence="7">Carbohydrate ABC transporter substrate-binding protein, CUT1 family</fullName>
    </submittedName>
</protein>
<dbReference type="Pfam" id="PF01547">
    <property type="entry name" value="SBP_bac_1"/>
    <property type="match status" value="1"/>
</dbReference>
<organism evidence="7 8">
    <name type="scientific">Herbiconiux ginsengi</name>
    <dbReference type="NCBI Taxonomy" id="381665"/>
    <lineage>
        <taxon>Bacteria</taxon>
        <taxon>Bacillati</taxon>
        <taxon>Actinomycetota</taxon>
        <taxon>Actinomycetes</taxon>
        <taxon>Micrococcales</taxon>
        <taxon>Microbacteriaceae</taxon>
        <taxon>Herbiconiux</taxon>
    </lineage>
</organism>
<dbReference type="Proteomes" id="UP000198891">
    <property type="component" value="Unassembled WGS sequence"/>
</dbReference>
<keyword evidence="1" id="KW-1003">Cell membrane</keyword>
<keyword evidence="3" id="KW-0472">Membrane</keyword>
<keyword evidence="4" id="KW-0564">Palmitate</keyword>
<evidence type="ECO:0000313" key="8">
    <source>
        <dbReference type="Proteomes" id="UP000198891"/>
    </source>
</evidence>
<dbReference type="InterPro" id="IPR050490">
    <property type="entry name" value="Bact_solute-bd_prot1"/>
</dbReference>
<reference evidence="7 8" key="1">
    <citation type="submission" date="2016-10" db="EMBL/GenBank/DDBJ databases">
        <authorList>
            <person name="de Groot N.N."/>
        </authorList>
    </citation>
    <scope>NUCLEOTIDE SEQUENCE [LARGE SCALE GENOMIC DNA]</scope>
    <source>
        <strain evidence="7 8">CGMCC 4.3491</strain>
    </source>
</reference>
<accession>A0A1H3U2Z7</accession>
<keyword evidence="5" id="KW-0449">Lipoprotein</keyword>
<dbReference type="PANTHER" id="PTHR43649">
    <property type="entry name" value="ARABINOSE-BINDING PROTEIN-RELATED"/>
    <property type="match status" value="1"/>
</dbReference>
<sequence length="444" mass="47173">MPIRRHKVVISLVLVGGLSAALAGCAPGSSDTAADCTPAPDGTHVVLKHSWWAPGFEKVVDLWNDTHPDIEVQYSSVPAGASGTYTNYLNAIQSGTADDVLSIEYEQLPTFRSAGGLRNIYDCAGVPEAQEQFSDSIRSITSFGEKDSVYGVAVDTAPMGMYYRKDLFEQAGIAVPTTWDEYYAAAQKIRATGGYIGNLSSSGQNWWAGMAIQAGAQWFNQSDGTWDVSLTSEKSLQVADYWQQFLDNDLVETNAFGADTWNQSLASGQLWTVIGATWTNGSISAGAPDTSGKWALAPMPSFTGEPAAGTWGGVTFAVSADSEHPYEAAQFATWVATDPDALALDVEAAGLFPPSTNALEEVPSLSEPSEFFSGQRIFEIFGSEIAPTVPAGWQWGPTMVETYNSLQSEIGTALTGEQTLADAFAATQSATISAMKAQSIPVNG</sequence>
<feature type="chain" id="PRO_5039559717" evidence="6">
    <location>
        <begin position="24"/>
        <end position="444"/>
    </location>
</feature>
<evidence type="ECO:0000256" key="1">
    <source>
        <dbReference type="ARBA" id="ARBA00022475"/>
    </source>
</evidence>
<dbReference type="EMBL" id="FNPZ01000010">
    <property type="protein sequence ID" value="SDZ56205.1"/>
    <property type="molecule type" value="Genomic_DNA"/>
</dbReference>
<gene>
    <name evidence="7" type="ORF">SAMN05216554_0002</name>
</gene>
<dbReference type="CDD" id="cd13585">
    <property type="entry name" value="PBP2_TMBP_like"/>
    <property type="match status" value="1"/>
</dbReference>
<dbReference type="InterPro" id="IPR006059">
    <property type="entry name" value="SBP"/>
</dbReference>
<dbReference type="STRING" id="381665.SAMN05216554_0002"/>
<evidence type="ECO:0000256" key="6">
    <source>
        <dbReference type="SAM" id="SignalP"/>
    </source>
</evidence>
<dbReference type="SUPFAM" id="SSF53850">
    <property type="entry name" value="Periplasmic binding protein-like II"/>
    <property type="match status" value="1"/>
</dbReference>
<dbReference type="Gene3D" id="3.40.190.10">
    <property type="entry name" value="Periplasmic binding protein-like II"/>
    <property type="match status" value="1"/>
</dbReference>